<name>A0A0B0HE26_SOVGS</name>
<dbReference type="GO" id="GO:0009055">
    <property type="term" value="F:electron transfer activity"/>
    <property type="evidence" value="ECO:0007669"/>
    <property type="project" value="InterPro"/>
</dbReference>
<evidence type="ECO:0000256" key="1">
    <source>
        <dbReference type="SAM" id="SignalP"/>
    </source>
</evidence>
<protein>
    <recommendedName>
        <fullName evidence="6">Green heme protein</fullName>
    </recommendedName>
</protein>
<dbReference type="GO" id="GO:0020037">
    <property type="term" value="F:heme binding"/>
    <property type="evidence" value="ECO:0007669"/>
    <property type="project" value="InterPro"/>
</dbReference>
<dbReference type="Proteomes" id="UP000190962">
    <property type="component" value="Unassembled WGS sequence"/>
</dbReference>
<evidence type="ECO:0000313" key="4">
    <source>
        <dbReference type="Proteomes" id="UP000030856"/>
    </source>
</evidence>
<evidence type="ECO:0000313" key="3">
    <source>
        <dbReference type="EMBL" id="OOY36020.1"/>
    </source>
</evidence>
<comment type="caution">
    <text evidence="2">The sequence shown here is derived from an EMBL/GenBank/DDBJ whole genome shotgun (WGS) entry which is preliminary data.</text>
</comment>
<proteinExistence type="predicted"/>
<keyword evidence="4" id="KW-1185">Reference proteome</keyword>
<dbReference type="OrthoDB" id="9796294at2"/>
<dbReference type="EMBL" id="MPNX01000002">
    <property type="protein sequence ID" value="OOY36020.1"/>
    <property type="molecule type" value="Genomic_DNA"/>
</dbReference>
<evidence type="ECO:0000313" key="2">
    <source>
        <dbReference type="EMBL" id="KHF26179.1"/>
    </source>
</evidence>
<sequence length="87" mass="9939">MKKLLLAGMALLTATAAQAQDAEQLLQRDCSRCHGTEIYTRTDRRVGNINALEAQVRRCDANLGTRWFDEDIHAVVKHLNNNHYKFK</sequence>
<dbReference type="STRING" id="2340.JV46_21490"/>
<reference evidence="2 4" key="1">
    <citation type="journal article" date="2014" name="BMC Genomics">
        <title>The genome of the intracellular bacterium of the coastal bivalve, Solemya velum: a blueprint for thriving in and out of symbiosis.</title>
        <authorList>
            <person name="Dmytrenko O."/>
            <person name="Russell S.L."/>
            <person name="Loo W.T."/>
            <person name="Fontanez K.M."/>
            <person name="Liao L."/>
            <person name="Roeselers G."/>
            <person name="Sharma R."/>
            <person name="Stewart F.J."/>
            <person name="Newton I.L."/>
            <person name="Woyke T."/>
            <person name="Wu D."/>
            <person name="Lang J.M."/>
            <person name="Eisen J.A."/>
            <person name="Cavanaugh C.M."/>
        </authorList>
    </citation>
    <scope>NUCLEOTIDE SEQUENCE [LARGE SCALE GENOMIC DNA]</scope>
    <source>
        <strain evidence="2 4">WH</strain>
    </source>
</reference>
<keyword evidence="1" id="KW-0732">Signal</keyword>
<dbReference type="AlphaFoldDB" id="A0A0B0HE26"/>
<dbReference type="RefSeq" id="WP_043115913.1">
    <property type="nucleotide sequence ID" value="NZ_JRAA01000001.1"/>
</dbReference>
<reference evidence="3 5" key="2">
    <citation type="submission" date="2016-11" db="EMBL/GenBank/DDBJ databases">
        <title>Mixed transmission modes and dynamic genome evolution in an obligate animal-bacterial symbiosis.</title>
        <authorList>
            <person name="Russell S.L."/>
            <person name="Corbett-Detig R.B."/>
            <person name="Cavanaugh C.M."/>
        </authorList>
    </citation>
    <scope>NUCLEOTIDE SEQUENCE [LARGE SCALE GENOMIC DNA]</scope>
    <source>
        <strain evidence="3">MA-KB16</strain>
    </source>
</reference>
<dbReference type="eggNOG" id="COG2010">
    <property type="taxonomic scope" value="Bacteria"/>
</dbReference>
<organism evidence="2 4">
    <name type="scientific">Solemya velum gill symbiont</name>
    <dbReference type="NCBI Taxonomy" id="2340"/>
    <lineage>
        <taxon>Bacteria</taxon>
        <taxon>Pseudomonadati</taxon>
        <taxon>Pseudomonadota</taxon>
        <taxon>Gammaproteobacteria</taxon>
        <taxon>sulfur-oxidizing symbionts</taxon>
    </lineage>
</organism>
<dbReference type="PATRIC" id="fig|2340.3.peg.689"/>
<dbReference type="EMBL" id="JRAA01000001">
    <property type="protein sequence ID" value="KHF26179.1"/>
    <property type="molecule type" value="Genomic_DNA"/>
</dbReference>
<feature type="signal peptide" evidence="1">
    <location>
        <begin position="1"/>
        <end position="19"/>
    </location>
</feature>
<gene>
    <name evidence="3" type="ORF">BOV88_02315</name>
    <name evidence="2" type="ORF">JV46_21490</name>
</gene>
<accession>A0A0B0HE26</accession>
<evidence type="ECO:0000313" key="5">
    <source>
        <dbReference type="Proteomes" id="UP000190962"/>
    </source>
</evidence>
<dbReference type="GeneID" id="86991108"/>
<dbReference type="InterPro" id="IPR036909">
    <property type="entry name" value="Cyt_c-like_dom_sf"/>
</dbReference>
<feature type="chain" id="PRO_5010611235" description="Green heme protein" evidence="1">
    <location>
        <begin position="20"/>
        <end position="87"/>
    </location>
</feature>
<dbReference type="SUPFAM" id="SSF46626">
    <property type="entry name" value="Cytochrome c"/>
    <property type="match status" value="1"/>
</dbReference>
<evidence type="ECO:0008006" key="6">
    <source>
        <dbReference type="Google" id="ProtNLM"/>
    </source>
</evidence>
<dbReference type="Proteomes" id="UP000030856">
    <property type="component" value="Unassembled WGS sequence"/>
</dbReference>